<dbReference type="InterPro" id="IPR020845">
    <property type="entry name" value="AMP-binding_CS"/>
</dbReference>
<keyword evidence="4" id="KW-1185">Reference proteome</keyword>
<dbReference type="InterPro" id="IPR045851">
    <property type="entry name" value="AMP-bd_C_sf"/>
</dbReference>
<proteinExistence type="predicted"/>
<evidence type="ECO:0000256" key="1">
    <source>
        <dbReference type="SAM" id="MobiDB-lite"/>
    </source>
</evidence>
<dbReference type="GO" id="GO:0043041">
    <property type="term" value="P:amino acid activation for nonribosomal peptide biosynthetic process"/>
    <property type="evidence" value="ECO:0007669"/>
    <property type="project" value="TreeGrafter"/>
</dbReference>
<dbReference type="InterPro" id="IPR042099">
    <property type="entry name" value="ANL_N_sf"/>
</dbReference>
<dbReference type="AlphaFoldDB" id="A0A7C8FMP3"/>
<dbReference type="InterPro" id="IPR000873">
    <property type="entry name" value="AMP-dep_synth/lig_dom"/>
</dbReference>
<name>A0A7C8FMP3_9ACTN</name>
<dbReference type="Proteomes" id="UP000479639">
    <property type="component" value="Unassembled WGS sequence"/>
</dbReference>
<feature type="domain" description="AMP-dependent synthetase/ligase" evidence="2">
    <location>
        <begin position="11"/>
        <end position="366"/>
    </location>
</feature>
<dbReference type="NCBIfam" id="TIGR01733">
    <property type="entry name" value="AA-adenyl-dom"/>
    <property type="match status" value="1"/>
</dbReference>
<dbReference type="GO" id="GO:0044550">
    <property type="term" value="P:secondary metabolite biosynthetic process"/>
    <property type="evidence" value="ECO:0007669"/>
    <property type="project" value="TreeGrafter"/>
</dbReference>
<dbReference type="InterPro" id="IPR010071">
    <property type="entry name" value="AA_adenyl_dom"/>
</dbReference>
<dbReference type="CDD" id="cd05930">
    <property type="entry name" value="A_NRPS"/>
    <property type="match status" value="1"/>
</dbReference>
<dbReference type="Gene3D" id="3.30.300.30">
    <property type="match status" value="1"/>
</dbReference>
<dbReference type="SUPFAM" id="SSF56801">
    <property type="entry name" value="Acetyl-CoA synthetase-like"/>
    <property type="match status" value="1"/>
</dbReference>
<dbReference type="RefSeq" id="WP_151431856.1">
    <property type="nucleotide sequence ID" value="NZ_JANJZI010000021.1"/>
</dbReference>
<gene>
    <name evidence="3" type="ORF">F8D48_10375</name>
</gene>
<dbReference type="PROSITE" id="PS00455">
    <property type="entry name" value="AMP_BINDING"/>
    <property type="match status" value="1"/>
</dbReference>
<evidence type="ECO:0000259" key="2">
    <source>
        <dbReference type="Pfam" id="PF00501"/>
    </source>
</evidence>
<sequence length="528" mass="57427">MPLRRSVLSYLEDDAARFPDRLAVIDEHGSCTYEVLRHRAQRAGSALAAHEANHRAVVVYMEKGIDALSTMFGALYAGGFYVPVDPQVPADRLARIAGALGNPLVVADGDRAAAAAAALPAEGELLVAADVLEAPLDEAALVASRRGLTDSDPAYVLFTSGSTGTPKGVAVSHRAITDFIGDFTRLFGFRGDDRIANQAPFDFDVSVKDIYGALASGCTLVVVPRPLFSQPAALVDYLEEQRVTVMTWAVAALCLITSLHGLDGKTLSAVRRVLFSGEVMPAEHLRTWMEHLPEASFANLYGPTEVTCNCLYHVIERDRDYGEGIPLGVAFPNREVLLVDGEGRPVTEPGTVGELMVRGVSLALGYVGDPERTALSFTQNPLHNHFPDRVYRTGDLAAFNETGELFYRGRKDNQIKHQGHRVELEEVDAAIEGVQGVQRCRCAYDKERKRLIAFYEGTAEAAAVRAEAHEKLPPFMIPTQIVAVESMPLTKNGKVDRAALLEQSRAAARARRARRNPGLSKARNEGER</sequence>
<dbReference type="PANTHER" id="PTHR45527:SF1">
    <property type="entry name" value="FATTY ACID SYNTHASE"/>
    <property type="match status" value="1"/>
</dbReference>
<dbReference type="EMBL" id="WAJS01000042">
    <property type="protein sequence ID" value="KAB1640495.1"/>
    <property type="molecule type" value="Genomic_DNA"/>
</dbReference>
<evidence type="ECO:0000313" key="3">
    <source>
        <dbReference type="EMBL" id="KAB1640495.1"/>
    </source>
</evidence>
<dbReference type="PANTHER" id="PTHR45527">
    <property type="entry name" value="NONRIBOSOMAL PEPTIDE SYNTHETASE"/>
    <property type="match status" value="1"/>
</dbReference>
<dbReference type="Pfam" id="PF00501">
    <property type="entry name" value="AMP-binding"/>
    <property type="match status" value="1"/>
</dbReference>
<organism evidence="3 4">
    <name type="scientific">Adlercreutzia muris</name>
    <dbReference type="NCBI Taxonomy" id="1796610"/>
    <lineage>
        <taxon>Bacteria</taxon>
        <taxon>Bacillati</taxon>
        <taxon>Actinomycetota</taxon>
        <taxon>Coriobacteriia</taxon>
        <taxon>Eggerthellales</taxon>
        <taxon>Eggerthellaceae</taxon>
        <taxon>Adlercreutzia</taxon>
    </lineage>
</organism>
<evidence type="ECO:0000313" key="4">
    <source>
        <dbReference type="Proteomes" id="UP000479639"/>
    </source>
</evidence>
<comment type="caution">
    <text evidence="3">The sequence shown here is derived from an EMBL/GenBank/DDBJ whole genome shotgun (WGS) entry which is preliminary data.</text>
</comment>
<dbReference type="Gene3D" id="3.40.50.12780">
    <property type="entry name" value="N-terminal domain of ligase-like"/>
    <property type="match status" value="1"/>
</dbReference>
<feature type="region of interest" description="Disordered" evidence="1">
    <location>
        <begin position="505"/>
        <end position="528"/>
    </location>
</feature>
<dbReference type="GO" id="GO:0005737">
    <property type="term" value="C:cytoplasm"/>
    <property type="evidence" value="ECO:0007669"/>
    <property type="project" value="TreeGrafter"/>
</dbReference>
<protein>
    <submittedName>
        <fullName evidence="3">Amino acid adenylation domain-containing protein</fullName>
    </submittedName>
</protein>
<accession>A0A7C8FMP3</accession>
<reference evidence="3 4" key="1">
    <citation type="submission" date="2019-09" db="EMBL/GenBank/DDBJ databases">
        <title>Whole genome shotgun sequencing (WGS) of Ellagibacter isourolithinifaciens DSM 104140(T) and Adlercreutzia muris DSM 29508(T).</title>
        <authorList>
            <person name="Stoll D.A."/>
            <person name="Danylec N."/>
            <person name="Huch M."/>
        </authorList>
    </citation>
    <scope>NUCLEOTIDE SEQUENCE [LARGE SCALE GENOMIC DNA]</scope>
    <source>
        <strain evidence="3 4">DSM 29508</strain>
    </source>
</reference>
<dbReference type="GO" id="GO:0031177">
    <property type="term" value="F:phosphopantetheine binding"/>
    <property type="evidence" value="ECO:0007669"/>
    <property type="project" value="TreeGrafter"/>
</dbReference>